<proteinExistence type="inferred from homology"/>
<comment type="caution">
    <text evidence="15">The sequence shown here is derived from an EMBL/GenBank/DDBJ whole genome shotgun (WGS) entry which is preliminary data.</text>
</comment>
<evidence type="ECO:0000256" key="12">
    <source>
        <dbReference type="ARBA" id="ARBA00041850"/>
    </source>
</evidence>
<keyword evidence="9" id="KW-0800">Toxin</keyword>
<evidence type="ECO:0000256" key="5">
    <source>
        <dbReference type="ARBA" id="ARBA00022582"/>
    </source>
</evidence>
<dbReference type="EMBL" id="JAOTOJ010000003">
    <property type="protein sequence ID" value="KAK9404857.1"/>
    <property type="molecule type" value="Genomic_DNA"/>
</dbReference>
<evidence type="ECO:0000256" key="9">
    <source>
        <dbReference type="ARBA" id="ARBA00023259"/>
    </source>
</evidence>
<keyword evidence="5" id="KW-0123">Cardiotoxin</keyword>
<organism evidence="15 16">
    <name type="scientific">Crotalus adamanteus</name>
    <name type="common">Eastern diamondback rattlesnake</name>
    <dbReference type="NCBI Taxonomy" id="8729"/>
    <lineage>
        <taxon>Eukaryota</taxon>
        <taxon>Metazoa</taxon>
        <taxon>Chordata</taxon>
        <taxon>Craniata</taxon>
        <taxon>Vertebrata</taxon>
        <taxon>Euteleostomi</taxon>
        <taxon>Lepidosauria</taxon>
        <taxon>Squamata</taxon>
        <taxon>Bifurcata</taxon>
        <taxon>Unidentata</taxon>
        <taxon>Episquamata</taxon>
        <taxon>Toxicofera</taxon>
        <taxon>Serpentes</taxon>
        <taxon>Colubroidea</taxon>
        <taxon>Viperidae</taxon>
        <taxon>Crotalinae</taxon>
        <taxon>Crotalus</taxon>
    </lineage>
</organism>
<dbReference type="GO" id="GO:0031708">
    <property type="term" value="F:endothelin B receptor binding"/>
    <property type="evidence" value="ECO:0007669"/>
    <property type="project" value="TreeGrafter"/>
</dbReference>
<keyword evidence="6" id="KW-0732">Signal</keyword>
<feature type="region of interest" description="Disordered" evidence="13">
    <location>
        <begin position="50"/>
        <end position="72"/>
    </location>
</feature>
<evidence type="ECO:0000259" key="14">
    <source>
        <dbReference type="SMART" id="SM00272"/>
    </source>
</evidence>
<dbReference type="Proteomes" id="UP001474421">
    <property type="component" value="Unassembled WGS sequence"/>
</dbReference>
<gene>
    <name evidence="15" type="ORF">NXF25_009684</name>
</gene>
<evidence type="ECO:0000256" key="4">
    <source>
        <dbReference type="ARBA" id="ARBA00022525"/>
    </source>
</evidence>
<dbReference type="Pfam" id="PF00322">
    <property type="entry name" value="Endothelin"/>
    <property type="match status" value="1"/>
</dbReference>
<evidence type="ECO:0000256" key="7">
    <source>
        <dbReference type="ARBA" id="ARBA00022858"/>
    </source>
</evidence>
<reference evidence="15 16" key="1">
    <citation type="journal article" date="2024" name="Proc. Natl. Acad. Sci. U.S.A.">
        <title>The genetic regulatory architecture and epigenomic basis for age-related changes in rattlesnake venom.</title>
        <authorList>
            <person name="Hogan M.P."/>
            <person name="Holding M.L."/>
            <person name="Nystrom G.S."/>
            <person name="Colston T.J."/>
            <person name="Bartlett D.A."/>
            <person name="Mason A.J."/>
            <person name="Ellsworth S.A."/>
            <person name="Rautsaw R.M."/>
            <person name="Lawrence K.C."/>
            <person name="Strickland J.L."/>
            <person name="He B."/>
            <person name="Fraser P."/>
            <person name="Margres M.J."/>
            <person name="Gilbert D.M."/>
            <person name="Gibbs H.L."/>
            <person name="Parkinson C.L."/>
            <person name="Rokyta D.R."/>
        </authorList>
    </citation>
    <scope>NUCLEOTIDE SEQUENCE [LARGE SCALE GENOMIC DNA]</scope>
    <source>
        <strain evidence="15">DRR0105</strain>
    </source>
</reference>
<keyword evidence="4" id="KW-0964">Secreted</keyword>
<dbReference type="SMART" id="SM00272">
    <property type="entry name" value="END"/>
    <property type="match status" value="2"/>
</dbReference>
<sequence length="187" mass="21144">MERGFLILVGLTFLSSAGFLLSTAHPLLLPSVSRSNSTGLRLLGLSEKISKETSTEPRRPNSATSSKLDNGAGLREVHHRAKRCTCYTYKDKECVYYCHLDIIWINTPEKIVPYGLANYRGNFRVKRSTEQLHKSLHSSPSRCSCTDRGDKLCMQFCTWNVQRNHLKQMNHPAGTALLQEEKCTLTQ</sequence>
<dbReference type="GO" id="GO:0003100">
    <property type="term" value="P:regulation of systemic arterial blood pressure by endothelin"/>
    <property type="evidence" value="ECO:0007669"/>
    <property type="project" value="TreeGrafter"/>
</dbReference>
<feature type="domain" description="Endothelin-like toxin" evidence="14">
    <location>
        <begin position="142"/>
        <end position="163"/>
    </location>
</feature>
<evidence type="ECO:0000313" key="16">
    <source>
        <dbReference type="Proteomes" id="UP001474421"/>
    </source>
</evidence>
<dbReference type="GO" id="GO:0019229">
    <property type="term" value="P:regulation of vasoconstriction"/>
    <property type="evidence" value="ECO:0007669"/>
    <property type="project" value="InterPro"/>
</dbReference>
<dbReference type="PANTHER" id="PTHR13874">
    <property type="entry name" value="ENDOTHELIN"/>
    <property type="match status" value="1"/>
</dbReference>
<feature type="compositionally biased region" description="Basic and acidic residues" evidence="13">
    <location>
        <begin position="50"/>
        <end position="59"/>
    </location>
</feature>
<dbReference type="AlphaFoldDB" id="A0AAW1BS91"/>
<keyword evidence="10" id="KW-0839">Vasoconstrictor</keyword>
<evidence type="ECO:0000256" key="6">
    <source>
        <dbReference type="ARBA" id="ARBA00022729"/>
    </source>
</evidence>
<evidence type="ECO:0000256" key="1">
    <source>
        <dbReference type="ARBA" id="ARBA00003023"/>
    </source>
</evidence>
<evidence type="ECO:0000256" key="10">
    <source>
        <dbReference type="ARBA" id="ARBA00023322"/>
    </source>
</evidence>
<evidence type="ECO:0000256" key="3">
    <source>
        <dbReference type="ARBA" id="ARBA00010959"/>
    </source>
</evidence>
<feature type="domain" description="Endothelin-like toxin" evidence="14">
    <location>
        <begin position="83"/>
        <end position="104"/>
    </location>
</feature>
<dbReference type="GO" id="GO:0005179">
    <property type="term" value="F:hormone activity"/>
    <property type="evidence" value="ECO:0007669"/>
    <property type="project" value="TreeGrafter"/>
</dbReference>
<evidence type="ECO:0000256" key="11">
    <source>
        <dbReference type="ARBA" id="ARBA00040198"/>
    </source>
</evidence>
<accession>A0AAW1BS91</accession>
<comment type="subcellular location">
    <subcellularLocation>
        <location evidence="2">Secreted</location>
    </subcellularLocation>
</comment>
<dbReference type="PRINTS" id="PR00365">
    <property type="entry name" value="ENDOTHELIN"/>
</dbReference>
<dbReference type="GO" id="GO:0005615">
    <property type="term" value="C:extracellular space"/>
    <property type="evidence" value="ECO:0007669"/>
    <property type="project" value="TreeGrafter"/>
</dbReference>
<evidence type="ECO:0000256" key="2">
    <source>
        <dbReference type="ARBA" id="ARBA00004613"/>
    </source>
</evidence>
<evidence type="ECO:0000256" key="13">
    <source>
        <dbReference type="SAM" id="MobiDB-lite"/>
    </source>
</evidence>
<dbReference type="GO" id="GO:0014826">
    <property type="term" value="P:vein smooth muscle contraction"/>
    <property type="evidence" value="ECO:0007669"/>
    <property type="project" value="TreeGrafter"/>
</dbReference>
<evidence type="ECO:0000313" key="15">
    <source>
        <dbReference type="EMBL" id="KAK9404857.1"/>
    </source>
</evidence>
<keyword evidence="8" id="KW-1015">Disulfide bond</keyword>
<comment type="function">
    <text evidence="1">Endothelins are endothelium-derived vasoconstrictor peptides.</text>
</comment>
<keyword evidence="9" id="KW-1213">G-protein coupled receptor impairing toxin</keyword>
<dbReference type="PROSITE" id="PS00270">
    <property type="entry name" value="ENDOTHELIN"/>
    <property type="match status" value="2"/>
</dbReference>
<dbReference type="InterPro" id="IPR020475">
    <property type="entry name" value="Endothelin"/>
</dbReference>
<dbReference type="InterPro" id="IPR001928">
    <property type="entry name" value="Endothln-like_toxin"/>
</dbReference>
<dbReference type="InterPro" id="IPR019764">
    <property type="entry name" value="Endothelin_toxin_CS"/>
</dbReference>
<dbReference type="PANTHER" id="PTHR13874:SF11">
    <property type="entry name" value="ENDOTHELIN-3"/>
    <property type="match status" value="1"/>
</dbReference>
<dbReference type="GO" id="GO:0006874">
    <property type="term" value="P:intracellular calcium ion homeostasis"/>
    <property type="evidence" value="ECO:0007669"/>
    <property type="project" value="TreeGrafter"/>
</dbReference>
<comment type="similarity">
    <text evidence="3">Belongs to the endothelin/sarafotoxin family.</text>
</comment>
<name>A0AAW1BS91_CROAD</name>
<keyword evidence="7" id="KW-0838">Vasoactive</keyword>
<evidence type="ECO:0000256" key="8">
    <source>
        <dbReference type="ARBA" id="ARBA00023157"/>
    </source>
</evidence>
<protein>
    <recommendedName>
        <fullName evidence="11">Endothelin-3</fullName>
    </recommendedName>
    <alternativeName>
        <fullName evidence="12">Preproendothelin-3</fullName>
    </alternativeName>
</protein>
<keyword evidence="16" id="KW-1185">Reference proteome</keyword>